<dbReference type="SUPFAM" id="SSF53383">
    <property type="entry name" value="PLP-dependent transferases"/>
    <property type="match status" value="1"/>
</dbReference>
<keyword evidence="2 3" id="KW-0663">Pyridoxal phosphate</keyword>
<keyword evidence="7" id="KW-1185">Reference proteome</keyword>
<gene>
    <name evidence="3" type="primary">metZ</name>
    <name evidence="6" type="ORF">Ga0061068_101300</name>
</gene>
<sequence>MNDGKGLGTRAVRDGVLRSQFGEHAEGLYLTSSFVFADAAQAAARFLEQEEGYTYSRFTNPTVSMFQERLASLEGAESCIAAASGMAAILCTAMAFVSQGEEIVAGQGLFGATHQLFSAILPRFGITTRFVDLNDATALESALTPRTKLVFCETPSNPLVQLVDLAALAERAHRAGALLAVDNTFCTPIGQQPLALGADLVIHSATKYLDGQGRVLGGAVLGARSLIDLVYRFLRTAGPSLSPFNAWVLVKSLETLPLRVRAQSEAALALARWLEGHPNVAQVRYPWLESHPQHALARRQQKLGGGVVSFRVHGGRSEAWRVIDSTRLFSITGNLGDVKSTITHPASTTHGRLAPEVRAAMGVGEDLLRLSVGLEEVEDLKADLARGLDAIGG</sequence>
<dbReference type="InterPro" id="IPR054542">
    <property type="entry name" value="Cys_met_metab_PP"/>
</dbReference>
<evidence type="ECO:0000256" key="2">
    <source>
        <dbReference type="ARBA" id="ARBA00022898"/>
    </source>
</evidence>
<dbReference type="InterPro" id="IPR015421">
    <property type="entry name" value="PyrdxlP-dep_Trfase_major"/>
</dbReference>
<dbReference type="PANTHER" id="PTHR11808">
    <property type="entry name" value="TRANS-SULFURATION ENZYME FAMILY MEMBER"/>
    <property type="match status" value="1"/>
</dbReference>
<accession>A0A0K6IPP5</accession>
<keyword evidence="3" id="KW-0028">Amino-acid biosynthesis</keyword>
<dbReference type="RefSeq" id="WP_055422666.1">
    <property type="nucleotide sequence ID" value="NZ_CYHH01000001.1"/>
</dbReference>
<keyword evidence="3" id="KW-0808">Transferase</keyword>
<dbReference type="InterPro" id="IPR015424">
    <property type="entry name" value="PyrdxlP-dep_Trfase"/>
</dbReference>
<dbReference type="EMBL" id="CYHH01000001">
    <property type="protein sequence ID" value="CUB05287.1"/>
    <property type="molecule type" value="Genomic_DNA"/>
</dbReference>
<dbReference type="PROSITE" id="PS00868">
    <property type="entry name" value="CYS_MET_METAB_PP"/>
    <property type="match status" value="1"/>
</dbReference>
<dbReference type="HAMAP" id="MF_02056">
    <property type="entry name" value="MetZ"/>
    <property type="match status" value="1"/>
</dbReference>
<dbReference type="InterPro" id="IPR015422">
    <property type="entry name" value="PyrdxlP-dep_Trfase_small"/>
</dbReference>
<dbReference type="GO" id="GO:0071266">
    <property type="term" value="P:'de novo' L-methionine biosynthetic process"/>
    <property type="evidence" value="ECO:0007669"/>
    <property type="project" value="UniProtKB-UniRule"/>
</dbReference>
<dbReference type="PANTHER" id="PTHR11808:SF80">
    <property type="entry name" value="CYSTATHIONINE GAMMA-LYASE"/>
    <property type="match status" value="1"/>
</dbReference>
<dbReference type="UniPathway" id="UPA00051">
    <property type="reaction ID" value="UER00449"/>
</dbReference>
<comment type="cofactor">
    <cofactor evidence="1 3 5">
        <name>pyridoxal 5'-phosphate</name>
        <dbReference type="ChEBI" id="CHEBI:597326"/>
    </cofactor>
</comment>
<comment type="pathway">
    <text evidence="3">Amino-acid biosynthesis; L-methionine biosynthesis via de novo pathway; L-homocysteine from O-succinyl-L-homoserine: step 1/1.</text>
</comment>
<dbReference type="CDD" id="cd00614">
    <property type="entry name" value="CGS_like"/>
    <property type="match status" value="1"/>
</dbReference>
<dbReference type="GO" id="GO:0071268">
    <property type="term" value="P:homocysteine biosynthetic process"/>
    <property type="evidence" value="ECO:0007669"/>
    <property type="project" value="InterPro"/>
</dbReference>
<dbReference type="FunFam" id="3.40.640.10:FF:000046">
    <property type="entry name" value="Cystathionine gamma-lyase"/>
    <property type="match status" value="1"/>
</dbReference>
<proteinExistence type="inferred from homology"/>
<evidence type="ECO:0000256" key="4">
    <source>
        <dbReference type="PIRSR" id="PIRSR001434-2"/>
    </source>
</evidence>
<evidence type="ECO:0000313" key="6">
    <source>
        <dbReference type="EMBL" id="CUB05287.1"/>
    </source>
</evidence>
<dbReference type="Proteomes" id="UP000182108">
    <property type="component" value="Unassembled WGS sequence"/>
</dbReference>
<dbReference type="AlphaFoldDB" id="A0A0K6IPP5"/>
<dbReference type="NCBIfam" id="TIGR01325">
    <property type="entry name" value="O_suc_HS_sulf"/>
    <property type="match status" value="1"/>
</dbReference>
<evidence type="ECO:0000256" key="5">
    <source>
        <dbReference type="RuleBase" id="RU362118"/>
    </source>
</evidence>
<dbReference type="GO" id="GO:0019346">
    <property type="term" value="P:transsulfuration"/>
    <property type="evidence" value="ECO:0007669"/>
    <property type="project" value="InterPro"/>
</dbReference>
<dbReference type="GO" id="GO:0030170">
    <property type="term" value="F:pyridoxal phosphate binding"/>
    <property type="evidence" value="ECO:0007669"/>
    <property type="project" value="UniProtKB-UniRule"/>
</dbReference>
<dbReference type="NCBIfam" id="NF006003">
    <property type="entry name" value="PRK08133.1"/>
    <property type="match status" value="1"/>
</dbReference>
<organism evidence="6 7">
    <name type="scientific">Tepidiphilus thermophilus</name>
    <dbReference type="NCBI Taxonomy" id="876478"/>
    <lineage>
        <taxon>Bacteria</taxon>
        <taxon>Pseudomonadati</taxon>
        <taxon>Pseudomonadota</taxon>
        <taxon>Hydrogenophilia</taxon>
        <taxon>Hydrogenophilales</taxon>
        <taxon>Hydrogenophilaceae</taxon>
        <taxon>Tepidiphilus</taxon>
    </lineage>
</organism>
<feature type="modified residue" description="N6-(pyridoxal phosphate)lysine" evidence="3 4">
    <location>
        <position position="207"/>
    </location>
</feature>
<dbReference type="Gene3D" id="3.40.640.10">
    <property type="entry name" value="Type I PLP-dependent aspartate aminotransferase-like (Major domain)"/>
    <property type="match status" value="1"/>
</dbReference>
<keyword evidence="3" id="KW-0486">Methionine biosynthesis</keyword>
<evidence type="ECO:0000313" key="7">
    <source>
        <dbReference type="Proteomes" id="UP000182108"/>
    </source>
</evidence>
<dbReference type="GO" id="GO:0016846">
    <property type="term" value="F:carbon-sulfur lyase activity"/>
    <property type="evidence" value="ECO:0007669"/>
    <property type="project" value="TreeGrafter"/>
</dbReference>
<dbReference type="InterPro" id="IPR000277">
    <property type="entry name" value="Cys/Met-Metab_PyrdxlP-dep_enz"/>
</dbReference>
<comment type="catalytic activity">
    <reaction evidence="3">
        <text>O-succinyl-L-homoserine + hydrogen sulfide = L-homocysteine + succinate</text>
        <dbReference type="Rhea" id="RHEA:27826"/>
        <dbReference type="ChEBI" id="CHEBI:29919"/>
        <dbReference type="ChEBI" id="CHEBI:30031"/>
        <dbReference type="ChEBI" id="CHEBI:57661"/>
        <dbReference type="ChEBI" id="CHEBI:58199"/>
    </reaction>
</comment>
<name>A0A0K6IPP5_9PROT</name>
<dbReference type="Pfam" id="PF01053">
    <property type="entry name" value="Cys_Met_Meta_PP"/>
    <property type="match status" value="1"/>
</dbReference>
<dbReference type="EC" id="2.5.1.-" evidence="3"/>
<reference evidence="7" key="1">
    <citation type="submission" date="2015-08" db="EMBL/GenBank/DDBJ databases">
        <authorList>
            <person name="Babu N.S."/>
            <person name="Beckwith C.J."/>
            <person name="Beseler K.G."/>
            <person name="Brison A."/>
            <person name="Carone J.V."/>
            <person name="Caskin T.P."/>
            <person name="Diamond M."/>
            <person name="Durham M.E."/>
            <person name="Foxe J.M."/>
            <person name="Go M."/>
            <person name="Henderson B.A."/>
            <person name="Jones I.B."/>
            <person name="McGettigan J.A."/>
            <person name="Micheletti S.J."/>
            <person name="Nasrallah M.E."/>
            <person name="Ortiz D."/>
            <person name="Piller C.R."/>
            <person name="Privatt S.R."/>
            <person name="Schneider S.L."/>
            <person name="Sharp S."/>
            <person name="Smith T.C."/>
            <person name="Stanton J.D."/>
            <person name="Ullery H.E."/>
            <person name="Wilson R.J."/>
            <person name="Serrano M.G."/>
            <person name="Buck G."/>
            <person name="Lee V."/>
            <person name="Wang Y."/>
            <person name="Carvalho R."/>
            <person name="Voegtly L."/>
            <person name="Shi R."/>
            <person name="Duckworth R."/>
            <person name="Johnson A."/>
            <person name="Loviza R."/>
            <person name="Walstead R."/>
            <person name="Shah Z."/>
            <person name="Kiflezghi M."/>
            <person name="Wade K."/>
            <person name="Ball S.L."/>
            <person name="Bradley K.W."/>
            <person name="Asai D.J."/>
            <person name="Bowman C.A."/>
            <person name="Russell D.A."/>
            <person name="Pope W.H."/>
            <person name="Jacobs-Sera D."/>
            <person name="Hendrix R.W."/>
            <person name="Hatfull G.F."/>
        </authorList>
    </citation>
    <scope>NUCLEOTIDE SEQUENCE [LARGE SCALE GENOMIC DNA]</scope>
    <source>
        <strain evidence="7">JCM 19170</strain>
    </source>
</reference>
<comment type="subunit">
    <text evidence="3">Homotetramer.</text>
</comment>
<dbReference type="GO" id="GO:0005737">
    <property type="term" value="C:cytoplasm"/>
    <property type="evidence" value="ECO:0007669"/>
    <property type="project" value="TreeGrafter"/>
</dbReference>
<protein>
    <recommendedName>
        <fullName evidence="3">O-succinylhomoserine sulfhydrylase</fullName>
        <shortName evidence="3">OSH sulfhydrylase</shortName>
        <shortName evidence="3">OSHS sulfhydrylase</shortName>
        <ecNumber evidence="3">2.5.1.-</ecNumber>
    </recommendedName>
</protein>
<dbReference type="PIRSF" id="PIRSF001434">
    <property type="entry name" value="CGS"/>
    <property type="match status" value="1"/>
</dbReference>
<dbReference type="InterPro" id="IPR006234">
    <property type="entry name" value="O-succ-hSer_sulfhydrylase"/>
</dbReference>
<dbReference type="GO" id="GO:0016765">
    <property type="term" value="F:transferase activity, transferring alkyl or aryl (other than methyl) groups"/>
    <property type="evidence" value="ECO:0007669"/>
    <property type="project" value="UniProtKB-UniRule"/>
</dbReference>
<evidence type="ECO:0000256" key="1">
    <source>
        <dbReference type="ARBA" id="ARBA00001933"/>
    </source>
</evidence>
<dbReference type="FunFam" id="3.90.1150.10:FF:000033">
    <property type="entry name" value="Cystathionine gamma-synthase"/>
    <property type="match status" value="1"/>
</dbReference>
<dbReference type="OrthoDB" id="5288860at2"/>
<dbReference type="Gene3D" id="3.90.1150.10">
    <property type="entry name" value="Aspartate Aminotransferase, domain 1"/>
    <property type="match status" value="1"/>
</dbReference>
<comment type="similarity">
    <text evidence="3">Belongs to the trans-sulfuration enzymes family. MetZ subfamily.</text>
</comment>
<comment type="function">
    <text evidence="3">Catalyzes the formation of L-homocysteine from O-succinyl-L-homoserine (OSHS) and hydrogen sulfide.</text>
</comment>
<evidence type="ECO:0000256" key="3">
    <source>
        <dbReference type="HAMAP-Rule" id="MF_02056"/>
    </source>
</evidence>